<proteinExistence type="predicted"/>
<evidence type="ECO:0000256" key="1">
    <source>
        <dbReference type="SAM" id="SignalP"/>
    </source>
</evidence>
<accession>A0A060URJ9</accession>
<sequence length="151" mass="15167">MKYRITFVVIAVLSLALGGCATTPLSYQRYSSTENLQAQALAEGTVIRCQPVKISNTQAQTAHGGLGAIVGGAAGYLIGGNVIGAVAGVIGGAILGNAVTSGHVNGTEVMVKLTDGQLLGVPEVGNPGLHPGEQVAILRGSDGKTRAVPLH</sequence>
<evidence type="ECO:0000313" key="2">
    <source>
        <dbReference type="EMBL" id="CDQ09199.1"/>
    </source>
</evidence>
<dbReference type="PROSITE" id="PS51257">
    <property type="entry name" value="PROKAR_LIPOPROTEIN"/>
    <property type="match status" value="1"/>
</dbReference>
<reference evidence="3 4" key="3">
    <citation type="submission" date="2017-03" db="EMBL/GenBank/DDBJ databases">
        <authorList>
            <person name="Regsiter A."/>
            <person name="William W."/>
        </authorList>
    </citation>
    <scope>NUCLEOTIDE SEQUENCE [LARGE SCALE GENOMIC DNA]</scope>
    <source>
        <strain evidence="3">PRJEB5721</strain>
    </source>
</reference>
<reference evidence="2" key="2">
    <citation type="submission" date="2014-07" db="EMBL/GenBank/DDBJ databases">
        <title>Initial genome analysis of the psychrotolerant acidophile Acidithiobacillus ferrivorans CF27: insights into iron and sulfur oxidation pathways and into biofilm formation.</title>
        <authorList>
            <person name="Talla E."/>
            <person name="Hedrich S."/>
            <person name="Mangenot S."/>
            <person name="Ji B."/>
            <person name="Johnson D.B."/>
            <person name="Barbe V."/>
            <person name="Bonnefoy V."/>
        </authorList>
    </citation>
    <scope>NUCLEOTIDE SEQUENCE [LARGE SCALE GENOMIC DNA]</scope>
    <source>
        <strain evidence="2">CF27</strain>
    </source>
</reference>
<dbReference type="RefSeq" id="WP_051984693.1">
    <property type="nucleotide sequence ID" value="NZ_CCCS020000017.1"/>
</dbReference>
<dbReference type="AlphaFoldDB" id="A0A060URJ9"/>
<reference evidence="2" key="1">
    <citation type="submission" date="2014-03" db="EMBL/GenBank/DDBJ databases">
        <authorList>
            <person name="Genoscope - CEA"/>
        </authorList>
    </citation>
    <scope>NUCLEOTIDE SEQUENCE [LARGE SCALE GENOMIC DNA]</scope>
    <source>
        <strain evidence="2">CF27</strain>
    </source>
</reference>
<evidence type="ECO:0000313" key="4">
    <source>
        <dbReference type="Proteomes" id="UP000193925"/>
    </source>
</evidence>
<keyword evidence="1" id="KW-0732">Signal</keyword>
<evidence type="ECO:0000313" key="3">
    <source>
        <dbReference type="EMBL" id="SMH64867.1"/>
    </source>
</evidence>
<gene>
    <name evidence="3" type="ORF">AFERRI_10901</name>
    <name evidence="2" type="ORF">AFERRI_240033</name>
</gene>
<organism evidence="2">
    <name type="scientific">Acidithiobacillus ferrivorans</name>
    <dbReference type="NCBI Taxonomy" id="160808"/>
    <lineage>
        <taxon>Bacteria</taxon>
        <taxon>Pseudomonadati</taxon>
        <taxon>Pseudomonadota</taxon>
        <taxon>Acidithiobacillia</taxon>
        <taxon>Acidithiobacillales</taxon>
        <taxon>Acidithiobacillaceae</taxon>
        <taxon>Acidithiobacillus</taxon>
    </lineage>
</organism>
<dbReference type="Proteomes" id="UP000193925">
    <property type="component" value="Chromosome AFERRI"/>
</dbReference>
<protein>
    <submittedName>
        <fullName evidence="2">Putative Rickettsia 17 kDa surface antigen</fullName>
    </submittedName>
</protein>
<name>A0A060URJ9_9PROT</name>
<dbReference type="EMBL" id="CCCS020000017">
    <property type="protein sequence ID" value="CDQ09199.1"/>
    <property type="molecule type" value="Genomic_DNA"/>
</dbReference>
<dbReference type="EMBL" id="LT841305">
    <property type="protein sequence ID" value="SMH64867.1"/>
    <property type="molecule type" value="Genomic_DNA"/>
</dbReference>
<keyword evidence="4" id="KW-1185">Reference proteome</keyword>
<feature type="signal peptide" evidence="1">
    <location>
        <begin position="1"/>
        <end position="21"/>
    </location>
</feature>
<feature type="chain" id="PRO_5001588300" evidence="1">
    <location>
        <begin position="22"/>
        <end position="151"/>
    </location>
</feature>